<dbReference type="InterPro" id="IPR050204">
    <property type="entry name" value="AraC_XylS_family_regulators"/>
</dbReference>
<dbReference type="InterPro" id="IPR035418">
    <property type="entry name" value="AraC-bd_2"/>
</dbReference>
<keyword evidence="1" id="KW-0805">Transcription regulation</keyword>
<dbReference type="Proteomes" id="UP000275048">
    <property type="component" value="Unassembled WGS sequence"/>
</dbReference>
<keyword evidence="2" id="KW-0238">DNA-binding</keyword>
<dbReference type="GO" id="GO:0043565">
    <property type="term" value="F:sequence-specific DNA binding"/>
    <property type="evidence" value="ECO:0007669"/>
    <property type="project" value="InterPro"/>
</dbReference>
<dbReference type="SMART" id="SM00342">
    <property type="entry name" value="HTH_ARAC"/>
    <property type="match status" value="1"/>
</dbReference>
<evidence type="ECO:0000259" key="4">
    <source>
        <dbReference type="PROSITE" id="PS01124"/>
    </source>
</evidence>
<organism evidence="5 6">
    <name type="scientific">Agromyces tardus</name>
    <dbReference type="NCBI Taxonomy" id="2583849"/>
    <lineage>
        <taxon>Bacteria</taxon>
        <taxon>Bacillati</taxon>
        <taxon>Actinomycetota</taxon>
        <taxon>Actinomycetes</taxon>
        <taxon>Micrococcales</taxon>
        <taxon>Microbacteriaceae</taxon>
        <taxon>Agromyces</taxon>
    </lineage>
</organism>
<dbReference type="Pfam" id="PF14525">
    <property type="entry name" value="AraC_binding_2"/>
    <property type="match status" value="1"/>
</dbReference>
<accession>A0A3M8A5D8</accession>
<keyword evidence="6" id="KW-1185">Reference proteome</keyword>
<dbReference type="PANTHER" id="PTHR46796">
    <property type="entry name" value="HTH-TYPE TRANSCRIPTIONAL ACTIVATOR RHAS-RELATED"/>
    <property type="match status" value="1"/>
</dbReference>
<gene>
    <name evidence="5" type="ORF">EDM22_13885</name>
</gene>
<sequence length="377" mass="41893">MIVHVPVGGLSVSVRRLTAAACRHCRLFLNKRIVSVQVRRRRRTLRDEVSPVPQLLRGSSPEVDTSDLPLDFTQFSALVSQSFVPLRVRSDRPEPFRGDIRAAGTDDVHVSVVTADRHVIERTPELVARQENRFFKLGLQLSGTGLLIQDHREAVLRPGDLTIYDTNSPYSLVFEESFSTLVLMVPHRLIELPTDALRGIAATTISGESGLGRLVARFLGDLGGALDQLDGPVGGRLARNAVDLVTTMYAQELDIARDADKPHRPLLRRVQAWIEDRLGSPELSPSTIARAHYISTRHLHGIFHEEGLTVSAWIRTRRLEHCRRDLADPVSAHRPVGQVAARWGFTDAAYFSRTFRAEFGEPPSSVRARALGSPPVE</sequence>
<dbReference type="SUPFAM" id="SSF46689">
    <property type="entry name" value="Homeodomain-like"/>
    <property type="match status" value="1"/>
</dbReference>
<dbReference type="Gene3D" id="1.10.10.60">
    <property type="entry name" value="Homeodomain-like"/>
    <property type="match status" value="1"/>
</dbReference>
<dbReference type="InterPro" id="IPR018060">
    <property type="entry name" value="HTH_AraC"/>
</dbReference>
<name>A0A3M8A5D8_9MICO</name>
<dbReference type="AlphaFoldDB" id="A0A3M8A5D8"/>
<keyword evidence="3" id="KW-0804">Transcription</keyword>
<proteinExistence type="predicted"/>
<dbReference type="GO" id="GO:0003700">
    <property type="term" value="F:DNA-binding transcription factor activity"/>
    <property type="evidence" value="ECO:0007669"/>
    <property type="project" value="InterPro"/>
</dbReference>
<dbReference type="PANTHER" id="PTHR46796:SF6">
    <property type="entry name" value="ARAC SUBFAMILY"/>
    <property type="match status" value="1"/>
</dbReference>
<reference evidence="5 6" key="1">
    <citation type="submission" date="2018-10" db="EMBL/GenBank/DDBJ databases">
        <title>Isolation, diversity and antibacterial activity of antinobacteria from the wheat rhizosphere soil.</title>
        <authorList>
            <person name="Sun T."/>
        </authorList>
    </citation>
    <scope>NUCLEOTIDE SEQUENCE [LARGE SCALE GENOMIC DNA]</scope>
    <source>
        <strain evidence="5 6">SJ-23</strain>
    </source>
</reference>
<dbReference type="InterPro" id="IPR020449">
    <property type="entry name" value="Tscrpt_reg_AraC-type_HTH"/>
</dbReference>
<evidence type="ECO:0000256" key="1">
    <source>
        <dbReference type="ARBA" id="ARBA00023015"/>
    </source>
</evidence>
<dbReference type="Pfam" id="PF12833">
    <property type="entry name" value="HTH_18"/>
    <property type="match status" value="1"/>
</dbReference>
<comment type="caution">
    <text evidence="5">The sequence shown here is derived from an EMBL/GenBank/DDBJ whole genome shotgun (WGS) entry which is preliminary data.</text>
</comment>
<protein>
    <submittedName>
        <fullName evidence="5">Helix-turn-helix domain-containing protein</fullName>
    </submittedName>
</protein>
<evidence type="ECO:0000256" key="2">
    <source>
        <dbReference type="ARBA" id="ARBA00023125"/>
    </source>
</evidence>
<feature type="domain" description="HTH araC/xylS-type" evidence="4">
    <location>
        <begin position="268"/>
        <end position="369"/>
    </location>
</feature>
<dbReference type="PROSITE" id="PS01124">
    <property type="entry name" value="HTH_ARAC_FAMILY_2"/>
    <property type="match status" value="1"/>
</dbReference>
<evidence type="ECO:0000313" key="6">
    <source>
        <dbReference type="Proteomes" id="UP000275048"/>
    </source>
</evidence>
<dbReference type="InterPro" id="IPR009057">
    <property type="entry name" value="Homeodomain-like_sf"/>
</dbReference>
<evidence type="ECO:0000313" key="5">
    <source>
        <dbReference type="EMBL" id="RNB46448.1"/>
    </source>
</evidence>
<evidence type="ECO:0000256" key="3">
    <source>
        <dbReference type="ARBA" id="ARBA00023163"/>
    </source>
</evidence>
<dbReference type="OrthoDB" id="9799345at2"/>
<dbReference type="EMBL" id="RHHB01000033">
    <property type="protein sequence ID" value="RNB46448.1"/>
    <property type="molecule type" value="Genomic_DNA"/>
</dbReference>
<dbReference type="PRINTS" id="PR00032">
    <property type="entry name" value="HTHARAC"/>
</dbReference>